<sequence length="175" mass="20308">MQIHKGRVSTDDIMSPANREKRLRMVLLSIFEDLQCRLMFRFLPVRSRFWFLKATIPNIRHCVRNGCGAIETEQHLFSAAPSRLSSGVMYSVWHQKVVVTTYRRTSAISSAGYTRLVNKFCFAQHFIDYARLQLSMASSIATLKYSAFVHLRNQTVDPCYHRLFPIRGCYGHPRC</sequence>
<reference evidence="1 2" key="1">
    <citation type="submission" date="2018-06" db="EMBL/GenBank/DDBJ databases">
        <title>Comparative genomics of downy mildews reveals potential adaptations to biotrophy.</title>
        <authorList>
            <person name="Fletcher K."/>
            <person name="Klosterman S.J."/>
            <person name="Derevnina L."/>
            <person name="Martin F."/>
            <person name="Koike S."/>
            <person name="Reyes Chin-Wo S."/>
            <person name="Mou B."/>
            <person name="Michelmore R."/>
        </authorList>
    </citation>
    <scope>NUCLEOTIDE SEQUENCE [LARGE SCALE GENOMIC DNA]</scope>
    <source>
        <strain evidence="1 2">R14</strain>
    </source>
</reference>
<dbReference type="Proteomes" id="UP000282087">
    <property type="component" value="Unassembled WGS sequence"/>
</dbReference>
<dbReference type="VEuPathDB" id="FungiDB:DD237_007864"/>
<organism evidence="1 2">
    <name type="scientific">Peronospora effusa</name>
    <dbReference type="NCBI Taxonomy" id="542832"/>
    <lineage>
        <taxon>Eukaryota</taxon>
        <taxon>Sar</taxon>
        <taxon>Stramenopiles</taxon>
        <taxon>Oomycota</taxon>
        <taxon>Peronosporomycetes</taxon>
        <taxon>Peronosporales</taxon>
        <taxon>Peronosporaceae</taxon>
        <taxon>Peronospora</taxon>
    </lineage>
</organism>
<accession>A0A3M6VUR0</accession>
<comment type="caution">
    <text evidence="1">The sequence shown here is derived from an EMBL/GenBank/DDBJ whole genome shotgun (WGS) entry which is preliminary data.</text>
</comment>
<dbReference type="AlphaFoldDB" id="A0A3M6VUR0"/>
<evidence type="ECO:0000313" key="1">
    <source>
        <dbReference type="EMBL" id="RMX68150.1"/>
    </source>
</evidence>
<dbReference type="EMBL" id="QLLG01000110">
    <property type="protein sequence ID" value="RMX68150.1"/>
    <property type="molecule type" value="Genomic_DNA"/>
</dbReference>
<evidence type="ECO:0000313" key="2">
    <source>
        <dbReference type="Proteomes" id="UP000282087"/>
    </source>
</evidence>
<proteinExistence type="predicted"/>
<name>A0A3M6VUR0_9STRA</name>
<gene>
    <name evidence="1" type="ORF">DD238_007897</name>
</gene>
<keyword evidence="2" id="KW-1185">Reference proteome</keyword>
<protein>
    <submittedName>
        <fullName evidence="1">Uncharacterized protein</fullName>
    </submittedName>
</protein>